<evidence type="ECO:0000256" key="1">
    <source>
        <dbReference type="ARBA" id="ARBA00004651"/>
    </source>
</evidence>
<reference evidence="9" key="1">
    <citation type="submission" date="2017-09" db="EMBL/GenBank/DDBJ databases">
        <title>Depth-based differentiation of microbial function through sediment-hosted aquifers and enrichment of novel symbionts in the deep terrestrial subsurface.</title>
        <authorList>
            <person name="Probst A.J."/>
            <person name="Ladd B."/>
            <person name="Jarett J.K."/>
            <person name="Geller-Mcgrath D.E."/>
            <person name="Sieber C.M.K."/>
            <person name="Emerson J.B."/>
            <person name="Anantharaman K."/>
            <person name="Thomas B.C."/>
            <person name="Malmstrom R."/>
            <person name="Stieglmeier M."/>
            <person name="Klingl A."/>
            <person name="Woyke T."/>
            <person name="Ryan C.M."/>
            <person name="Banfield J.F."/>
        </authorList>
    </citation>
    <scope>NUCLEOTIDE SEQUENCE [LARGE SCALE GENOMIC DNA]</scope>
</reference>
<dbReference type="Proteomes" id="UP000229753">
    <property type="component" value="Unassembled WGS sequence"/>
</dbReference>
<comment type="caution">
    <text evidence="8">The sequence shown here is derived from an EMBL/GenBank/DDBJ whole genome shotgun (WGS) entry which is preliminary data.</text>
</comment>
<dbReference type="AlphaFoldDB" id="A0A2M7TLD2"/>
<evidence type="ECO:0000256" key="4">
    <source>
        <dbReference type="ARBA" id="ARBA00022989"/>
    </source>
</evidence>
<keyword evidence="2" id="KW-1003">Cell membrane</keyword>
<protein>
    <recommendedName>
        <fullName evidence="7">RDD domain-containing protein</fullName>
    </recommendedName>
</protein>
<gene>
    <name evidence="8" type="ORF">COY29_04610</name>
</gene>
<feature type="transmembrane region" description="Helical" evidence="6">
    <location>
        <begin position="58"/>
        <end position="82"/>
    </location>
</feature>
<dbReference type="InterPro" id="IPR051791">
    <property type="entry name" value="Pra-immunoreactive"/>
</dbReference>
<keyword evidence="3 6" id="KW-0812">Transmembrane</keyword>
<name>A0A2M7TLD2_9BACT</name>
<evidence type="ECO:0000313" key="8">
    <source>
        <dbReference type="EMBL" id="PIZ47877.1"/>
    </source>
</evidence>
<evidence type="ECO:0000256" key="2">
    <source>
        <dbReference type="ARBA" id="ARBA00022475"/>
    </source>
</evidence>
<evidence type="ECO:0000256" key="5">
    <source>
        <dbReference type="ARBA" id="ARBA00023136"/>
    </source>
</evidence>
<organism evidence="8 9">
    <name type="scientific">Candidatus Woesebacteria bacterium CG_4_10_14_0_2_um_filter_39_14</name>
    <dbReference type="NCBI Taxonomy" id="1975054"/>
    <lineage>
        <taxon>Bacteria</taxon>
        <taxon>Candidatus Woeseibacteriota</taxon>
    </lineage>
</organism>
<comment type="subcellular location">
    <subcellularLocation>
        <location evidence="1">Cell membrane</location>
        <topology evidence="1">Multi-pass membrane protein</topology>
    </subcellularLocation>
</comment>
<dbReference type="EMBL" id="PFNO01000151">
    <property type="protein sequence ID" value="PIZ47877.1"/>
    <property type="molecule type" value="Genomic_DNA"/>
</dbReference>
<evidence type="ECO:0000256" key="3">
    <source>
        <dbReference type="ARBA" id="ARBA00022692"/>
    </source>
</evidence>
<keyword evidence="4 6" id="KW-1133">Transmembrane helix</keyword>
<feature type="transmembrane region" description="Helical" evidence="6">
    <location>
        <begin position="157"/>
        <end position="179"/>
    </location>
</feature>
<evidence type="ECO:0000256" key="6">
    <source>
        <dbReference type="SAM" id="Phobius"/>
    </source>
</evidence>
<dbReference type="Pfam" id="PF06271">
    <property type="entry name" value="RDD"/>
    <property type="match status" value="1"/>
</dbReference>
<dbReference type="GO" id="GO:0005886">
    <property type="term" value="C:plasma membrane"/>
    <property type="evidence" value="ECO:0007669"/>
    <property type="project" value="UniProtKB-SubCell"/>
</dbReference>
<keyword evidence="5 6" id="KW-0472">Membrane</keyword>
<proteinExistence type="predicted"/>
<dbReference type="PANTHER" id="PTHR36115">
    <property type="entry name" value="PROLINE-RICH ANTIGEN HOMOLOG-RELATED"/>
    <property type="match status" value="1"/>
</dbReference>
<evidence type="ECO:0000313" key="9">
    <source>
        <dbReference type="Proteomes" id="UP000229753"/>
    </source>
</evidence>
<sequence>MENQVNTDNQNSQQVGQNTTSQTYNQISQIPAASVSLESQSLATSAMEIKPGGAWARFWAAVVDSLVLGVLFIPIVIVFELLSSGQISFSPEVRSNLENNTTLGIIAILLILAYYIGFTAQRGATPAKKLYKLKVVKYKNKEKVSYRQAIIREVLKLILFSIPILGALFYLINGLFIVFSKQKRGIHDLIAGTQVIREVNIG</sequence>
<feature type="domain" description="RDD" evidence="7">
    <location>
        <begin position="52"/>
        <end position="192"/>
    </location>
</feature>
<dbReference type="InterPro" id="IPR010432">
    <property type="entry name" value="RDD"/>
</dbReference>
<accession>A0A2M7TLD2</accession>
<dbReference type="PANTHER" id="PTHR36115:SF4">
    <property type="entry name" value="MEMBRANE PROTEIN"/>
    <property type="match status" value="1"/>
</dbReference>
<evidence type="ECO:0000259" key="7">
    <source>
        <dbReference type="Pfam" id="PF06271"/>
    </source>
</evidence>
<feature type="transmembrane region" description="Helical" evidence="6">
    <location>
        <begin position="102"/>
        <end position="120"/>
    </location>
</feature>